<keyword evidence="3 5" id="KW-0687">Ribonucleoprotein</keyword>
<keyword evidence="8" id="KW-1185">Reference proteome</keyword>
<dbReference type="GO" id="GO:1990904">
    <property type="term" value="C:ribonucleoprotein complex"/>
    <property type="evidence" value="ECO:0007669"/>
    <property type="project" value="UniProtKB-KW"/>
</dbReference>
<evidence type="ECO:0000256" key="5">
    <source>
        <dbReference type="HAMAP-Rule" id="MF_00362"/>
    </source>
</evidence>
<keyword evidence="5" id="KW-0694">RNA-binding</keyword>
<evidence type="ECO:0000313" key="6">
    <source>
        <dbReference type="EMBL" id="ATZ16850.1"/>
    </source>
</evidence>
<keyword evidence="5" id="KW-0699">rRNA-binding</keyword>
<comment type="similarity">
    <text evidence="1 5">Belongs to the universal ribosomal protein uL10 family.</text>
</comment>
<dbReference type="Gene3D" id="3.30.70.1730">
    <property type="match status" value="1"/>
</dbReference>
<reference evidence="9" key="3">
    <citation type="submission" date="2018-02" db="EMBL/GenBank/DDBJ databases">
        <title>Firefly genomes illuminate parallel origins of bioluminescence in beetles.</title>
        <authorList>
            <person name="Fallon T.R."/>
            <person name="Lower S.E.S."/>
            <person name="Behringer M."/>
            <person name="Weng J.-K."/>
        </authorList>
    </citation>
    <scope>NUCLEOTIDE SEQUENCE [LARGE SCALE GENOMIC DNA]</scope>
</reference>
<sequence length="164" mass="18438">MKLERPAHKQKAEIVAEIMNKLKSNGVAIAEYKHLTVAQMTQLRRLCLTKNIEIKVYKDSLVRRAAKEAGFDALEAFLTQQNVFLFSEDPIAPAKLIANFAKENEKLVLKAGIYEGAVMDTQAINEVASIPSKDELYSMFASSLIYPLRQFMLVTKEVAKTKSE</sequence>
<dbReference type="GO" id="GO:0005840">
    <property type="term" value="C:ribosome"/>
    <property type="evidence" value="ECO:0007669"/>
    <property type="project" value="UniProtKB-KW"/>
</dbReference>
<reference evidence="6 8" key="1">
    <citation type="submission" date="2017-11" db="EMBL/GenBank/DDBJ databases">
        <title>Genome sequence of Entomoplasma luminosum PIMN-1 (ATCC 49195).</title>
        <authorList>
            <person name="Lo W.-S."/>
            <person name="Gasparich G.E."/>
            <person name="Kuo C.-H."/>
        </authorList>
    </citation>
    <scope>NUCLEOTIDE SEQUENCE [LARGE SCALE GENOMIC DNA]</scope>
    <source>
        <strain evidence="6 8">PIMN-1</strain>
    </source>
</reference>
<organism evidence="6 8">
    <name type="scientific">Williamsoniiplasma luminosum</name>
    <dbReference type="NCBI Taxonomy" id="214888"/>
    <lineage>
        <taxon>Bacteria</taxon>
        <taxon>Bacillati</taxon>
        <taxon>Mycoplasmatota</taxon>
        <taxon>Mollicutes</taxon>
        <taxon>Entomoplasmatales</taxon>
        <taxon>Williamsoniiplasma</taxon>
    </lineage>
</organism>
<dbReference type="RefSeq" id="WP_025734410.1">
    <property type="nucleotide sequence ID" value="NZ_CP024963.1"/>
</dbReference>
<dbReference type="SUPFAM" id="SSF160369">
    <property type="entry name" value="Ribosomal protein L10-like"/>
    <property type="match status" value="1"/>
</dbReference>
<name>A0A2K8NSN1_9MOLU</name>
<comment type="function">
    <text evidence="5">Forms part of the ribosomal stalk, playing a central role in the interaction of the ribosome with GTP-bound translation factors.</text>
</comment>
<keyword evidence="2 5" id="KW-0689">Ribosomal protein</keyword>
<protein>
    <recommendedName>
        <fullName evidence="4 5">Large ribosomal subunit protein uL10</fullName>
    </recommendedName>
</protein>
<comment type="subunit">
    <text evidence="5">Part of the ribosomal stalk of the 50S ribosomal subunit. The N-terminus interacts with L11 and the large rRNA to form the base of the stalk. The C-terminus forms an elongated spine to which L12 dimers bind in a sequential fashion forming a multimeric L10(L12)X complex.</text>
</comment>
<dbReference type="InterPro" id="IPR001790">
    <property type="entry name" value="Ribosomal_uL10"/>
</dbReference>
<dbReference type="InterPro" id="IPR043141">
    <property type="entry name" value="Ribosomal_uL10-like_sf"/>
</dbReference>
<dbReference type="EMBL" id="CP027019">
    <property type="protein sequence ID" value="AVP49521.1"/>
    <property type="molecule type" value="Genomic_DNA"/>
</dbReference>
<dbReference type="KEGG" id="elj:ELUMI_v1c01220"/>
<dbReference type="InterPro" id="IPR047865">
    <property type="entry name" value="Ribosomal_uL10_bac_type"/>
</dbReference>
<dbReference type="Proteomes" id="UP000239250">
    <property type="component" value="Chromosome"/>
</dbReference>
<dbReference type="PANTHER" id="PTHR11560">
    <property type="entry name" value="39S RIBOSOMAL PROTEIN L10, MITOCHONDRIAL"/>
    <property type="match status" value="1"/>
</dbReference>
<dbReference type="EMBL" id="CP024963">
    <property type="protein sequence ID" value="ATZ16850.1"/>
    <property type="molecule type" value="Genomic_DNA"/>
</dbReference>
<dbReference type="AlphaFoldDB" id="A0A2K8NSN1"/>
<evidence type="ECO:0000313" key="8">
    <source>
        <dbReference type="Proteomes" id="UP000232063"/>
    </source>
</evidence>
<accession>A0A2K8NSN1</accession>
<dbReference type="Proteomes" id="UP000232063">
    <property type="component" value="Chromosome"/>
</dbReference>
<dbReference type="InterPro" id="IPR022973">
    <property type="entry name" value="Ribosomal_uL10_bac"/>
</dbReference>
<dbReference type="NCBIfam" id="NF000955">
    <property type="entry name" value="PRK00099.1-1"/>
    <property type="match status" value="1"/>
</dbReference>
<dbReference type="Pfam" id="PF00466">
    <property type="entry name" value="Ribosomal_L10"/>
    <property type="match status" value="1"/>
</dbReference>
<dbReference type="HAMAP" id="MF_00362">
    <property type="entry name" value="Ribosomal_uL10"/>
    <property type="match status" value="1"/>
</dbReference>
<evidence type="ECO:0000256" key="3">
    <source>
        <dbReference type="ARBA" id="ARBA00023274"/>
    </source>
</evidence>
<dbReference type="GO" id="GO:0006412">
    <property type="term" value="P:translation"/>
    <property type="evidence" value="ECO:0007669"/>
    <property type="project" value="UniProtKB-UniRule"/>
</dbReference>
<evidence type="ECO:0000256" key="1">
    <source>
        <dbReference type="ARBA" id="ARBA00008889"/>
    </source>
</evidence>
<evidence type="ECO:0000256" key="4">
    <source>
        <dbReference type="ARBA" id="ARBA00035202"/>
    </source>
</evidence>
<proteinExistence type="inferred from homology"/>
<evidence type="ECO:0000313" key="7">
    <source>
        <dbReference type="EMBL" id="AVP49521.1"/>
    </source>
</evidence>
<dbReference type="GO" id="GO:0070180">
    <property type="term" value="F:large ribosomal subunit rRNA binding"/>
    <property type="evidence" value="ECO:0007669"/>
    <property type="project" value="UniProtKB-UniRule"/>
</dbReference>
<evidence type="ECO:0000256" key="2">
    <source>
        <dbReference type="ARBA" id="ARBA00022980"/>
    </source>
</evidence>
<dbReference type="CDD" id="cd05797">
    <property type="entry name" value="Ribosomal_L10"/>
    <property type="match status" value="1"/>
</dbReference>
<evidence type="ECO:0000313" key="9">
    <source>
        <dbReference type="Proteomes" id="UP000239250"/>
    </source>
</evidence>
<dbReference type="OrthoDB" id="9808307at2"/>
<gene>
    <name evidence="5 6" type="primary">rplJ</name>
    <name evidence="7" type="ORF">C5T88_03005</name>
    <name evidence="6" type="ORF">ELUMI_v1c01220</name>
</gene>
<reference evidence="7" key="2">
    <citation type="journal article" date="2018" name="Elife">
        <title>Firefly genomes illuminate parallel origins of bioluminescence in beetles.</title>
        <authorList>
            <person name="Fallon T.R."/>
            <person name="Lower S.E."/>
            <person name="Chang C.H."/>
            <person name="Bessho-Uehara M."/>
            <person name="Martin G.J."/>
            <person name="Bewick A.J."/>
            <person name="Behringer M."/>
            <person name="Debat H.J."/>
            <person name="Wong I."/>
            <person name="Day J.C."/>
            <person name="Suvorov A."/>
            <person name="Silva C.J."/>
            <person name="Stanger-Hall K.F."/>
            <person name="Hall D.W."/>
            <person name="Schmitz R.J."/>
            <person name="Nelson D.R."/>
            <person name="Lewis S.M."/>
            <person name="Shigenobu S."/>
            <person name="Bybee S.M."/>
            <person name="Larracuente A.M."/>
            <person name="Oba Y."/>
            <person name="Weng J.K."/>
        </authorList>
    </citation>
    <scope>NUCLEOTIDE SEQUENCE</scope>
    <source>
        <strain evidence="7">NJ-2016</strain>
    </source>
</reference>